<dbReference type="Proteomes" id="UP001222800">
    <property type="component" value="Chromosome"/>
</dbReference>
<keyword evidence="1" id="KW-0969">Cilium</keyword>
<gene>
    <name evidence="1" type="ORF">P4S50_16965</name>
</gene>
<dbReference type="RefSeq" id="WP_277732022.1">
    <property type="nucleotide sequence ID" value="NZ_CP120733.1"/>
</dbReference>
<keyword evidence="1" id="KW-0282">Flagellum</keyword>
<reference evidence="1 2" key="1">
    <citation type="submission" date="2023-03" db="EMBL/GenBank/DDBJ databases">
        <title>Complete genome sequence of Tepidibacter sp. SWIR-1, isolated from a deep-sea hydrothermal vent.</title>
        <authorList>
            <person name="Li X."/>
        </authorList>
    </citation>
    <scope>NUCLEOTIDE SEQUENCE [LARGE SCALE GENOMIC DNA]</scope>
    <source>
        <strain evidence="1 2">SWIR-1</strain>
    </source>
</reference>
<evidence type="ECO:0000313" key="2">
    <source>
        <dbReference type="Proteomes" id="UP001222800"/>
    </source>
</evidence>
<proteinExistence type="predicted"/>
<dbReference type="EMBL" id="CP120733">
    <property type="protein sequence ID" value="WFD10045.1"/>
    <property type="molecule type" value="Genomic_DNA"/>
</dbReference>
<evidence type="ECO:0000313" key="1">
    <source>
        <dbReference type="EMBL" id="WFD10045.1"/>
    </source>
</evidence>
<protein>
    <submittedName>
        <fullName evidence="1">Flagellar protein</fullName>
    </submittedName>
</protein>
<name>A0ABY8EDS8_9FIRM</name>
<keyword evidence="2" id="KW-1185">Reference proteome</keyword>
<sequence>MELINCKECGRMFGSEHGELYCSKCRVNDDADFKKVREYLYDNPGATVQEVAEDTGVSETLIIKFLKQERIEIIEDGNAILSCERCSKSIKTGRYCEVCKAEIKKELAQAAKSLKESKAPKAKYHSHNK</sequence>
<organism evidence="1 2">
    <name type="scientific">Tepidibacter hydrothermalis</name>
    <dbReference type="NCBI Taxonomy" id="3036126"/>
    <lineage>
        <taxon>Bacteria</taxon>
        <taxon>Bacillati</taxon>
        <taxon>Bacillota</taxon>
        <taxon>Clostridia</taxon>
        <taxon>Peptostreptococcales</taxon>
        <taxon>Peptostreptococcaceae</taxon>
        <taxon>Tepidibacter</taxon>
    </lineage>
</organism>
<keyword evidence="1" id="KW-0966">Cell projection</keyword>
<accession>A0ABY8EDS8</accession>